<comment type="caution">
    <text evidence="4">The sequence shown here is derived from an EMBL/GenBank/DDBJ whole genome shotgun (WGS) entry which is preliminary data.</text>
</comment>
<keyword evidence="5" id="KW-1185">Reference proteome</keyword>
<name>A0ABW3YUU6_MYCRA</name>
<dbReference type="Gene3D" id="3.40.190.80">
    <property type="match status" value="1"/>
</dbReference>
<dbReference type="Pfam" id="PF00459">
    <property type="entry name" value="Inositol_P"/>
    <property type="match status" value="1"/>
</dbReference>
<dbReference type="InterPro" id="IPR020550">
    <property type="entry name" value="Inositol_monophosphatase_CS"/>
</dbReference>
<dbReference type="EMBL" id="JBHTNF010000002">
    <property type="protein sequence ID" value="MFD1327353.1"/>
    <property type="molecule type" value="Genomic_DNA"/>
</dbReference>
<sequence length="276" mass="29297">METGAHMPVGSNQSQWEDDLNLLLEAAQAAGARAMEYFRNGPEVWWKNEGRSPVSAADIAANDILRSTLLSARPGYGWLSEETDDDPTRLSRETLFVVDPIDGTRAFIAGKDQWCVSAAVVHQGRPVAGVLVAPALGEVFASRVGGATLRNGLQVCVSEPDGERPLRMAGAADMVVRLDRRALGTIQPIPHVPSLAYRLAMVADGRIDGTLVKVNSHDWDLAAADLILANAGGGLVTLDGAALTYNRADVRHDVLCAAGNAWLGRLISASCDLAGH</sequence>
<dbReference type="EC" id="3.1.3.7" evidence="4"/>
<dbReference type="PANTHER" id="PTHR20854">
    <property type="entry name" value="INOSITOL MONOPHOSPHATASE"/>
    <property type="match status" value="1"/>
</dbReference>
<dbReference type="PANTHER" id="PTHR20854:SF4">
    <property type="entry name" value="INOSITOL-1-MONOPHOSPHATASE-RELATED"/>
    <property type="match status" value="1"/>
</dbReference>
<keyword evidence="3" id="KW-0460">Magnesium</keyword>
<comment type="similarity">
    <text evidence="1">Belongs to the inositol monophosphatase superfamily.</text>
</comment>
<dbReference type="InterPro" id="IPR000760">
    <property type="entry name" value="Inositol_monophosphatase-like"/>
</dbReference>
<evidence type="ECO:0000256" key="2">
    <source>
        <dbReference type="ARBA" id="ARBA00022723"/>
    </source>
</evidence>
<reference evidence="5" key="1">
    <citation type="journal article" date="2019" name="Int. J. Syst. Evol. Microbiol.">
        <title>The Global Catalogue of Microorganisms (GCM) 10K type strain sequencing project: providing services to taxonomists for standard genome sequencing and annotation.</title>
        <authorList>
            <consortium name="The Broad Institute Genomics Platform"/>
            <consortium name="The Broad Institute Genome Sequencing Center for Infectious Disease"/>
            <person name="Wu L."/>
            <person name="Ma J."/>
        </authorList>
    </citation>
    <scope>NUCLEOTIDE SEQUENCE [LARGE SCALE GENOMIC DNA]</scope>
    <source>
        <strain evidence="5">CCUG 55609</strain>
    </source>
</reference>
<evidence type="ECO:0000313" key="4">
    <source>
        <dbReference type="EMBL" id="MFD1327353.1"/>
    </source>
</evidence>
<dbReference type="GO" id="GO:0008441">
    <property type="term" value="F:3'(2'),5'-bisphosphate nucleotidase activity"/>
    <property type="evidence" value="ECO:0007669"/>
    <property type="project" value="UniProtKB-EC"/>
</dbReference>
<accession>A0ABW3YUU6</accession>
<gene>
    <name evidence="4" type="ORF">ACFQ33_05540</name>
</gene>
<keyword evidence="2" id="KW-0479">Metal-binding</keyword>
<organism evidence="4 5">
    <name type="scientific">Mycoplana ramosa</name>
    <name type="common">Mycoplana bullata</name>
    <dbReference type="NCBI Taxonomy" id="40837"/>
    <lineage>
        <taxon>Bacteria</taxon>
        <taxon>Pseudomonadati</taxon>
        <taxon>Pseudomonadota</taxon>
        <taxon>Alphaproteobacteria</taxon>
        <taxon>Hyphomicrobiales</taxon>
        <taxon>Rhizobiaceae</taxon>
        <taxon>Mycoplana</taxon>
    </lineage>
</organism>
<evidence type="ECO:0000256" key="1">
    <source>
        <dbReference type="ARBA" id="ARBA00009759"/>
    </source>
</evidence>
<dbReference type="SUPFAM" id="SSF56655">
    <property type="entry name" value="Carbohydrate phosphatase"/>
    <property type="match status" value="1"/>
</dbReference>
<dbReference type="Proteomes" id="UP001597173">
    <property type="component" value="Unassembled WGS sequence"/>
</dbReference>
<evidence type="ECO:0000313" key="5">
    <source>
        <dbReference type="Proteomes" id="UP001597173"/>
    </source>
</evidence>
<dbReference type="RefSeq" id="WP_374835054.1">
    <property type="nucleotide sequence ID" value="NZ_JBHEEW010000001.1"/>
</dbReference>
<dbReference type="Gene3D" id="3.30.540.10">
    <property type="entry name" value="Fructose-1,6-Bisphosphatase, subunit A, domain 1"/>
    <property type="match status" value="1"/>
</dbReference>
<proteinExistence type="inferred from homology"/>
<evidence type="ECO:0000256" key="3">
    <source>
        <dbReference type="ARBA" id="ARBA00022842"/>
    </source>
</evidence>
<dbReference type="PRINTS" id="PR00377">
    <property type="entry name" value="IMPHPHTASES"/>
</dbReference>
<protein>
    <submittedName>
        <fullName evidence="4">3'(2'),5'-bisphosphate nucleotidase CysQ</fullName>
        <ecNumber evidence="4">3.1.3.7</ecNumber>
    </submittedName>
</protein>
<dbReference type="PROSITE" id="PS00630">
    <property type="entry name" value="IMP_2"/>
    <property type="match status" value="1"/>
</dbReference>
<keyword evidence="4" id="KW-0378">Hydrolase</keyword>
<dbReference type="CDD" id="cd01638">
    <property type="entry name" value="CysQ"/>
    <property type="match status" value="1"/>
</dbReference>